<keyword evidence="4" id="KW-1185">Reference proteome</keyword>
<accession>A0A316L1K4</accession>
<feature type="transmembrane region" description="Helical" evidence="1">
    <location>
        <begin position="471"/>
        <end position="490"/>
    </location>
</feature>
<evidence type="ECO:0000259" key="2">
    <source>
        <dbReference type="Pfam" id="PF02517"/>
    </source>
</evidence>
<dbReference type="PANTHER" id="PTHR43592:SF15">
    <property type="entry name" value="CAAX AMINO TERMINAL PROTEASE FAMILY PROTEIN"/>
    <property type="match status" value="1"/>
</dbReference>
<evidence type="ECO:0000256" key="1">
    <source>
        <dbReference type="SAM" id="Phobius"/>
    </source>
</evidence>
<evidence type="ECO:0000313" key="3">
    <source>
        <dbReference type="EMBL" id="PWL38819.1"/>
    </source>
</evidence>
<dbReference type="GO" id="GO:0080120">
    <property type="term" value="P:CAAX-box protein maturation"/>
    <property type="evidence" value="ECO:0007669"/>
    <property type="project" value="UniProtKB-ARBA"/>
</dbReference>
<dbReference type="Pfam" id="PF02517">
    <property type="entry name" value="Rce1-like"/>
    <property type="match status" value="1"/>
</dbReference>
<feature type="transmembrane region" description="Helical" evidence="1">
    <location>
        <begin position="510"/>
        <end position="531"/>
    </location>
</feature>
<dbReference type="EMBL" id="QGEG01000002">
    <property type="protein sequence ID" value="PWL38819.1"/>
    <property type="molecule type" value="Genomic_DNA"/>
</dbReference>
<dbReference type="Gene3D" id="1.25.40.10">
    <property type="entry name" value="Tetratricopeptide repeat domain"/>
    <property type="match status" value="1"/>
</dbReference>
<feature type="domain" description="CAAX prenyl protease 2/Lysostaphin resistance protein A-like" evidence="2">
    <location>
        <begin position="517"/>
        <end position="604"/>
    </location>
</feature>
<comment type="caution">
    <text evidence="3">The sequence shown here is derived from an EMBL/GenBank/DDBJ whole genome shotgun (WGS) entry which is preliminary data.</text>
</comment>
<dbReference type="OrthoDB" id="158986at2"/>
<feature type="transmembrane region" description="Helical" evidence="1">
    <location>
        <begin position="387"/>
        <end position="407"/>
    </location>
</feature>
<feature type="transmembrane region" description="Helical" evidence="1">
    <location>
        <begin position="430"/>
        <end position="450"/>
    </location>
</feature>
<sequence>MNFRISFLFLFFIAFSSISQEIPGFGDVDSHDFYVNQLNDSKDVDFQRIIELYDAYIIENPLDLIAKVERCKFIGNSYYDEYEEYNLKYEETEKCIDELYLNYPNNPNVLIYKAENLYGDEKLAILEEAQNKILNSPASWTDIDKASINKMLGDYYRYGENSEKTLRYYVKAQGLNSDLDLSIPIAEIYVENGKNHLAKKVLLPQLDNDTVLWQINTKAKLLLEVGETELALKLFDEVKRKDSTFINYSEMALAMENLGDFDLAREFLVKGTLSEWNKVSSLQNLFDHDLKHSDSKTALSSLRNLQEENSFDDFFAIKRFHVFFKNPFLPWSFSELLHLSFLVLSIFFLVAIPYLWVLPIFNLGLFIKRKGKQIIPKLNFNWGLRHFWIISFVYLFAQYLLSLVFFYEENINAFFEVIISYEEVVEDQLVLANSMLAFVAFMAIGTLFVLKKDVLYSLYSSKLSVWTSLKLGIGFVIFNIIFLKILKGFVDIDDFDSTQLVFNASVEIVAILKTYGFFVAVLAVAVVAPIYEEVIFRGVVLGSVEKHLGFIGANVIQASMFALIHFSLKLFIYYFVFGLVTGYYARKTEGLITGIILHAVNNFIVIVLISLFLI</sequence>
<gene>
    <name evidence="3" type="ORF">DKG77_11295</name>
</gene>
<organism evidence="3 4">
    <name type="scientific">Flagellimonas aquimarina</name>
    <dbReference type="NCBI Taxonomy" id="2201895"/>
    <lineage>
        <taxon>Bacteria</taxon>
        <taxon>Pseudomonadati</taxon>
        <taxon>Bacteroidota</taxon>
        <taxon>Flavobacteriia</taxon>
        <taxon>Flavobacteriales</taxon>
        <taxon>Flavobacteriaceae</taxon>
        <taxon>Flagellimonas</taxon>
    </lineage>
</organism>
<dbReference type="PANTHER" id="PTHR43592">
    <property type="entry name" value="CAAX AMINO TERMINAL PROTEASE"/>
    <property type="match status" value="1"/>
</dbReference>
<dbReference type="GO" id="GO:0004175">
    <property type="term" value="F:endopeptidase activity"/>
    <property type="evidence" value="ECO:0007669"/>
    <property type="project" value="UniProtKB-ARBA"/>
</dbReference>
<keyword evidence="1" id="KW-0812">Transmembrane</keyword>
<feature type="transmembrane region" description="Helical" evidence="1">
    <location>
        <begin position="566"/>
        <end position="585"/>
    </location>
</feature>
<evidence type="ECO:0000313" key="4">
    <source>
        <dbReference type="Proteomes" id="UP000245762"/>
    </source>
</evidence>
<dbReference type="SUPFAM" id="SSF48452">
    <property type="entry name" value="TPR-like"/>
    <property type="match status" value="1"/>
</dbReference>
<feature type="transmembrane region" description="Helical" evidence="1">
    <location>
        <begin position="591"/>
        <end position="613"/>
    </location>
</feature>
<dbReference type="RefSeq" id="WP_109663057.1">
    <property type="nucleotide sequence ID" value="NZ_QGEG01000002.1"/>
</dbReference>
<feature type="transmembrane region" description="Helical" evidence="1">
    <location>
        <begin position="336"/>
        <end position="366"/>
    </location>
</feature>
<dbReference type="InterPro" id="IPR003675">
    <property type="entry name" value="Rce1/LyrA-like_dom"/>
</dbReference>
<keyword evidence="1" id="KW-0472">Membrane</keyword>
<dbReference type="InterPro" id="IPR011990">
    <property type="entry name" value="TPR-like_helical_dom_sf"/>
</dbReference>
<dbReference type="AlphaFoldDB" id="A0A316L1K4"/>
<keyword evidence="1" id="KW-1133">Transmembrane helix</keyword>
<proteinExistence type="predicted"/>
<name>A0A316L1K4_9FLAO</name>
<dbReference type="Proteomes" id="UP000245762">
    <property type="component" value="Unassembled WGS sequence"/>
</dbReference>
<reference evidence="3 4" key="1">
    <citation type="submission" date="2018-05" db="EMBL/GenBank/DDBJ databases">
        <title>Complete genome sequence of Flagellimonas aquimarina ECD12 isolated from seaweed Ecklonia cava.</title>
        <authorList>
            <person name="Choi S."/>
            <person name="Seong C."/>
        </authorList>
    </citation>
    <scope>NUCLEOTIDE SEQUENCE [LARGE SCALE GENOMIC DNA]</scope>
    <source>
        <strain evidence="3 4">ECD12</strain>
    </source>
</reference>
<protein>
    <recommendedName>
        <fullName evidence="2">CAAX prenyl protease 2/Lysostaphin resistance protein A-like domain-containing protein</fullName>
    </recommendedName>
</protein>